<keyword evidence="7" id="KW-1015">Disulfide bond</keyword>
<comment type="similarity">
    <text evidence="3">In the C-terminal section; belongs to the pectinesterase family.</text>
</comment>
<organism evidence="13">
    <name type="scientific">Picea sitchensis</name>
    <name type="common">Sitka spruce</name>
    <name type="synonym">Pinus sitchensis</name>
    <dbReference type="NCBI Taxonomy" id="3332"/>
    <lineage>
        <taxon>Eukaryota</taxon>
        <taxon>Viridiplantae</taxon>
        <taxon>Streptophyta</taxon>
        <taxon>Embryophyta</taxon>
        <taxon>Tracheophyta</taxon>
        <taxon>Spermatophyta</taxon>
        <taxon>Pinopsida</taxon>
        <taxon>Pinidae</taxon>
        <taxon>Conifers I</taxon>
        <taxon>Pinales</taxon>
        <taxon>Pinaceae</taxon>
        <taxon>Picea</taxon>
    </lineage>
</organism>
<evidence type="ECO:0000256" key="2">
    <source>
        <dbReference type="ARBA" id="ARBA00006027"/>
    </source>
</evidence>
<keyword evidence="6 10" id="KW-0063">Aspartyl esterase</keyword>
<evidence type="ECO:0000256" key="1">
    <source>
        <dbReference type="ARBA" id="ARBA00005184"/>
    </source>
</evidence>
<evidence type="ECO:0000256" key="9">
    <source>
        <dbReference type="PROSITE-ProRule" id="PRU10040"/>
    </source>
</evidence>
<dbReference type="FunFam" id="2.160.20.10:FF:000001">
    <property type="entry name" value="Pectinesterase"/>
    <property type="match status" value="1"/>
</dbReference>
<dbReference type="InterPro" id="IPR012334">
    <property type="entry name" value="Pectin_lyas_fold"/>
</dbReference>
<dbReference type="InterPro" id="IPR000070">
    <property type="entry name" value="Pectinesterase_cat"/>
</dbReference>
<dbReference type="InterPro" id="IPR011050">
    <property type="entry name" value="Pectin_lyase_fold/virulence"/>
</dbReference>
<evidence type="ECO:0000313" key="13">
    <source>
        <dbReference type="EMBL" id="ACN40878.1"/>
    </source>
</evidence>
<dbReference type="PANTHER" id="PTHR31707">
    <property type="entry name" value="PECTINESTERASE"/>
    <property type="match status" value="1"/>
</dbReference>
<comment type="similarity">
    <text evidence="2">In the N-terminal section; belongs to the PMEI family.</text>
</comment>
<evidence type="ECO:0000256" key="10">
    <source>
        <dbReference type="RuleBase" id="RU000589"/>
    </source>
</evidence>
<evidence type="ECO:0000259" key="12">
    <source>
        <dbReference type="SMART" id="SM00856"/>
    </source>
</evidence>
<dbReference type="GO" id="GO:0045490">
    <property type="term" value="P:pectin catabolic process"/>
    <property type="evidence" value="ECO:0007669"/>
    <property type="project" value="UniProtKB-UniRule"/>
</dbReference>
<dbReference type="Gene3D" id="1.20.140.40">
    <property type="entry name" value="Invertase/pectin methylesterase inhibitor family protein"/>
    <property type="match status" value="1"/>
</dbReference>
<keyword evidence="11" id="KW-0812">Transmembrane</keyword>
<feature type="domain" description="Pectinesterase inhibitor" evidence="12">
    <location>
        <begin position="81"/>
        <end position="249"/>
    </location>
</feature>
<keyword evidence="5 10" id="KW-0378">Hydrolase</keyword>
<evidence type="ECO:0000256" key="11">
    <source>
        <dbReference type="SAM" id="Phobius"/>
    </source>
</evidence>
<dbReference type="NCBIfam" id="TIGR01614">
    <property type="entry name" value="PME_inhib"/>
    <property type="match status" value="1"/>
</dbReference>
<evidence type="ECO:0000256" key="3">
    <source>
        <dbReference type="ARBA" id="ARBA00007786"/>
    </source>
</evidence>
<dbReference type="SUPFAM" id="SSF51126">
    <property type="entry name" value="Pectin lyase-like"/>
    <property type="match status" value="1"/>
</dbReference>
<dbReference type="Gene3D" id="2.160.20.10">
    <property type="entry name" value="Single-stranded right-handed beta-helix, Pectin lyase-like"/>
    <property type="match status" value="1"/>
</dbReference>
<feature type="active site" evidence="9">
    <location>
        <position position="491"/>
    </location>
</feature>
<keyword evidence="11" id="KW-0472">Membrane</keyword>
<dbReference type="InterPro" id="IPR006501">
    <property type="entry name" value="Pectinesterase_inhib_dom"/>
</dbReference>
<dbReference type="FunFam" id="1.20.140.40:FF:000010">
    <property type="entry name" value="Pectinesterase"/>
    <property type="match status" value="1"/>
</dbReference>
<dbReference type="InterPro" id="IPR033131">
    <property type="entry name" value="Pectinesterase_Asp_AS"/>
</dbReference>
<comment type="pathway">
    <text evidence="1 10">Glycan metabolism; pectin degradation; 2-dehydro-3-deoxy-D-gluconate from pectin: step 1/5.</text>
</comment>
<keyword evidence="8" id="KW-0325">Glycoprotein</keyword>
<dbReference type="GO" id="GO:0042545">
    <property type="term" value="P:cell wall modification"/>
    <property type="evidence" value="ECO:0007669"/>
    <property type="project" value="UniProtKB-UniRule"/>
</dbReference>
<dbReference type="Pfam" id="PF01095">
    <property type="entry name" value="Pectinesterase"/>
    <property type="match status" value="1"/>
</dbReference>
<proteinExistence type="evidence at transcript level"/>
<evidence type="ECO:0000256" key="4">
    <source>
        <dbReference type="ARBA" id="ARBA00013229"/>
    </source>
</evidence>
<dbReference type="UniPathway" id="UPA00545">
    <property type="reaction ID" value="UER00823"/>
</dbReference>
<dbReference type="Pfam" id="PF04043">
    <property type="entry name" value="PMEI"/>
    <property type="match status" value="1"/>
</dbReference>
<keyword evidence="11" id="KW-1133">Transmembrane helix</keyword>
<dbReference type="EMBL" id="BT071417">
    <property type="protein sequence ID" value="ACN40878.1"/>
    <property type="molecule type" value="mRNA"/>
</dbReference>
<dbReference type="SUPFAM" id="SSF101148">
    <property type="entry name" value="Plant invertase/pectin methylesterase inhibitor"/>
    <property type="match status" value="1"/>
</dbReference>
<accession>C0PST8</accession>
<evidence type="ECO:0000256" key="6">
    <source>
        <dbReference type="ARBA" id="ARBA00023085"/>
    </source>
</evidence>
<dbReference type="AlphaFoldDB" id="C0PST8"/>
<dbReference type="GO" id="GO:0004857">
    <property type="term" value="F:enzyme inhibitor activity"/>
    <property type="evidence" value="ECO:0007669"/>
    <property type="project" value="InterPro"/>
</dbReference>
<evidence type="ECO:0000256" key="5">
    <source>
        <dbReference type="ARBA" id="ARBA00022801"/>
    </source>
</evidence>
<dbReference type="EC" id="3.1.1.11" evidence="4 10"/>
<dbReference type="GO" id="GO:0030599">
    <property type="term" value="F:pectinesterase activity"/>
    <property type="evidence" value="ECO:0007669"/>
    <property type="project" value="UniProtKB-UniRule"/>
</dbReference>
<feature type="transmembrane region" description="Helical" evidence="11">
    <location>
        <begin position="33"/>
        <end position="59"/>
    </location>
</feature>
<dbReference type="PROSITE" id="PS00503">
    <property type="entry name" value="PECTINESTERASE_2"/>
    <property type="match status" value="1"/>
</dbReference>
<sequence length="655" mass="71899">MRPACPLRGYGRLSEEARALEAARNTKAKRRKLVIIVFTLCALIIAAALVSVTVGILVVGSKRRTRSGPDSNGAANAAGGWKSKAIDTACRKTLYPQLCMSTLVTYQGGAQLREPKDLAHITLNVTMDRVQQAYQVISVNISAHDGKMGHRELVAYEDCVELLQDTIYHLSASSVKMQAMSKNPKSIKAHIADVNTWLSAALTNQDTCLEGFKLAGDGGASQLSNFSVKAQIEEESTNLAELVSNSLAMFQILFCNTSSDIGALEGHNYHVQTNNFTVPSPPSNRRRLLAEGGEEMNNADLNQEFYDQYGLVQGGQHEFPLWLSARDRRLLQLPVAAMQPDAVVAKDGSGKYKSIVDALKDAPSQLTSKRYVIYVKAGVYYENVTVSRKKTNIMIVGDGIQKTVVAAGRNVADGSSTFRSATFAASGTGFIARDMTFLNNAGQDKHQAVALRVGADFSAIYRCSIIGYQDTLYVHSLRQFYRECDIYGTVDFIFGNAAVVLQKCTMFARKPMPNEKITITAQGRKDPNQNTGISIHDCKVTAAIDLVPVKASYRAYLGRPWKLYSRTVYLQTFLDDIIDPAGWLEWYGDFALNTLYYGEYMNSGPGAGLVKRVTWPGYRVFKTADQVYPFTVAQFISGSKWLPSTGITFIGGLLV</sequence>
<dbReference type="CDD" id="cd15798">
    <property type="entry name" value="PMEI-like_3"/>
    <property type="match status" value="1"/>
</dbReference>
<evidence type="ECO:0000256" key="7">
    <source>
        <dbReference type="ARBA" id="ARBA00023157"/>
    </source>
</evidence>
<dbReference type="OMA" id="ENWAGPT"/>
<comment type="catalytic activity">
    <reaction evidence="10">
        <text>[(1-&gt;4)-alpha-D-galacturonosyl methyl ester](n) + n H2O = [(1-&gt;4)-alpha-D-galacturonosyl](n) + n methanol + n H(+)</text>
        <dbReference type="Rhea" id="RHEA:22380"/>
        <dbReference type="Rhea" id="RHEA-COMP:14570"/>
        <dbReference type="Rhea" id="RHEA-COMP:14573"/>
        <dbReference type="ChEBI" id="CHEBI:15377"/>
        <dbReference type="ChEBI" id="CHEBI:15378"/>
        <dbReference type="ChEBI" id="CHEBI:17790"/>
        <dbReference type="ChEBI" id="CHEBI:140522"/>
        <dbReference type="ChEBI" id="CHEBI:140523"/>
        <dbReference type="EC" id="3.1.1.11"/>
    </reaction>
</comment>
<dbReference type="InterPro" id="IPR035513">
    <property type="entry name" value="Invertase/methylesterase_inhib"/>
</dbReference>
<protein>
    <recommendedName>
        <fullName evidence="4 10">Pectinesterase</fullName>
        <ecNumber evidence="4 10">3.1.1.11</ecNumber>
    </recommendedName>
</protein>
<evidence type="ECO:0000256" key="8">
    <source>
        <dbReference type="ARBA" id="ARBA00023180"/>
    </source>
</evidence>
<reference evidence="13" key="1">
    <citation type="submission" date="2009-02" db="EMBL/GenBank/DDBJ databases">
        <title>Full length sequence-verified cDNA sequences from Sitka spruce (Picea sitchensis).</title>
        <authorList>
            <person name="Reid K.E."/>
            <person name="Liao N."/>
            <person name="Ralph S."/>
            <person name="Kolosova N."/>
            <person name="Oddy C."/>
            <person name="Moore R."/>
            <person name="Mayo M."/>
            <person name="Wagner S."/>
            <person name="King J."/>
            <person name="Yanchuk A."/>
            <person name="Holt R."/>
            <person name="Jones S."/>
            <person name="Marra M."/>
            <person name="Ritland C.E."/>
            <person name="Ritland K."/>
            <person name="Bohlmann J."/>
        </authorList>
    </citation>
    <scope>NUCLEOTIDE SEQUENCE</scope>
    <source>
        <tissue evidence="13">Bark</tissue>
    </source>
</reference>
<dbReference type="SMART" id="SM00856">
    <property type="entry name" value="PMEI"/>
    <property type="match status" value="1"/>
</dbReference>
<name>C0PST8_PICSI</name>